<reference evidence="2 3" key="1">
    <citation type="submission" date="2016-03" db="EMBL/GenBank/DDBJ databases">
        <authorList>
            <person name="Devillers H."/>
        </authorList>
    </citation>
    <scope>NUCLEOTIDE SEQUENCE [LARGE SCALE GENOMIC DNA]</scope>
    <source>
        <strain evidence="2">CBS 11717</strain>
    </source>
</reference>
<dbReference type="PANTHER" id="PTHR47551:SF1">
    <property type="entry name" value="TUBULIN--TYROSINE LIGASE PBY1-RELATED"/>
    <property type="match status" value="1"/>
</dbReference>
<sequence length="752" mass="84513">MHILLTNDDGPPDPHASPYVRHLVQHIVRRRPDWRLTICVPDRQRSWIGKAHFAGRDAHARFAYMARDATDEALLGPFPQPQRVTPDSALPCIENSLVPEDAITWCLVDGTPATCTDIGLHHLCNSDIDLVISGPNVGRNTSAAYITSSGTVGAAMEAVWSAGKRAIAVSWAYSHGNPQVREDILIAAAEKTCSVIDALIGHWHPSAHFYSVNVPLIETLGPQTRAVYTHIWENTWCSIFELKDDGTARESSDSDALQIADARAEPHGITFRWRPNFARQRNVTHTAKPLNDLAAVDEGHVSVTALRAVFQQVEPLKTGELPLEVAQSLPFESSRKRNTRLLLSVPSNDYIRMPLLEAFARHVPEVRITDAGGSAALAHAALKHATAGVNARVLHYGEYEHIDFDRLSQPSGDYYANCYAYRKALIRKHYLAHTVRAYVAKNPNALLAKAFMESFPINVDYAEFLDDALDEAWELRQELEREQKWWILKPSMSDKAQGIRVFKSVEELQAIFDSFEEEGVSDDDEKGENHDTRVVTSQLRDFLVQEYLLKPLLLPSMDNRKFHIRCYVTSRGDLQVFVFDRMLALFAPSAFVSPAEVSEYSPTDINALACHLTNTCLYVDENFMKTNAVREFDDLSDLSTDEKLRIKSQIHEITKELFLAAVTTNRMNFQPLERGFEIYGLDFLVDENLDVKVLEVNAFPDFKQTGEELRSLVEELFDEVVKQCVVPIVTGGNAISAGPNFSKVLDHQSHNW</sequence>
<dbReference type="Proteomes" id="UP000191024">
    <property type="component" value="Chromosome E"/>
</dbReference>
<dbReference type="EMBL" id="LT598465">
    <property type="protein sequence ID" value="SCU92259.1"/>
    <property type="molecule type" value="Genomic_DNA"/>
</dbReference>
<dbReference type="InterPro" id="IPR004344">
    <property type="entry name" value="TTL/TTLL_fam"/>
</dbReference>
<dbReference type="InterPro" id="IPR027746">
    <property type="entry name" value="TTL"/>
</dbReference>
<dbReference type="SUPFAM" id="SSF56059">
    <property type="entry name" value="Glutathione synthetase ATP-binding domain-like"/>
    <property type="match status" value="1"/>
</dbReference>
<dbReference type="Gene3D" id="3.30.470.20">
    <property type="entry name" value="ATP-grasp fold, B domain"/>
    <property type="match status" value="1"/>
</dbReference>
<dbReference type="AlphaFoldDB" id="A0A1G4JNJ6"/>
<name>A0A1G4JNJ6_9SACH</name>
<evidence type="ECO:0000313" key="2">
    <source>
        <dbReference type="EMBL" id="SCU92259.1"/>
    </source>
</evidence>
<feature type="domain" description="Survival protein SurE-like phosphatase/nucleotidase" evidence="1">
    <location>
        <begin position="3"/>
        <end position="236"/>
    </location>
</feature>
<keyword evidence="3" id="KW-1185">Reference proteome</keyword>
<evidence type="ECO:0000259" key="1">
    <source>
        <dbReference type="Pfam" id="PF01975"/>
    </source>
</evidence>
<dbReference type="PROSITE" id="PS51221">
    <property type="entry name" value="TTL"/>
    <property type="match status" value="1"/>
</dbReference>
<dbReference type="STRING" id="1230905.A0A1G4JNJ6"/>
<organism evidence="2 3">
    <name type="scientific">Lachancea mirantina</name>
    <dbReference type="NCBI Taxonomy" id="1230905"/>
    <lineage>
        <taxon>Eukaryota</taxon>
        <taxon>Fungi</taxon>
        <taxon>Dikarya</taxon>
        <taxon>Ascomycota</taxon>
        <taxon>Saccharomycotina</taxon>
        <taxon>Saccharomycetes</taxon>
        <taxon>Saccharomycetales</taxon>
        <taxon>Saccharomycetaceae</taxon>
        <taxon>Lachancea</taxon>
    </lineage>
</organism>
<dbReference type="PANTHER" id="PTHR47551">
    <property type="entry name" value="TUBULIN--TYROSINE LIGASE PBY1-RELATED"/>
    <property type="match status" value="1"/>
</dbReference>
<dbReference type="Pfam" id="PF01975">
    <property type="entry name" value="SurE"/>
    <property type="match status" value="1"/>
</dbReference>
<dbReference type="OrthoDB" id="202825at2759"/>
<dbReference type="InterPro" id="IPR036523">
    <property type="entry name" value="SurE-like_sf"/>
</dbReference>
<dbReference type="NCBIfam" id="TIGR00087">
    <property type="entry name" value="surE"/>
    <property type="match status" value="1"/>
</dbReference>
<gene>
    <name evidence="2" type="ORF">LAMI_0E09516G</name>
</gene>
<evidence type="ECO:0000313" key="3">
    <source>
        <dbReference type="Proteomes" id="UP000191024"/>
    </source>
</evidence>
<accession>A0A1G4JNJ6</accession>
<dbReference type="Pfam" id="PF03133">
    <property type="entry name" value="TTL"/>
    <property type="match status" value="1"/>
</dbReference>
<dbReference type="GO" id="GO:0016787">
    <property type="term" value="F:hydrolase activity"/>
    <property type="evidence" value="ECO:0007669"/>
    <property type="project" value="InterPro"/>
</dbReference>
<dbReference type="InterPro" id="IPR002828">
    <property type="entry name" value="SurE-like_Pase/nucleotidase"/>
</dbReference>
<dbReference type="Gene3D" id="3.40.1210.10">
    <property type="entry name" value="Survival protein SurE-like phosphatase/nucleotidase"/>
    <property type="match status" value="1"/>
</dbReference>
<protein>
    <submittedName>
        <fullName evidence="2">LAMI_0E09516g1_1</fullName>
    </submittedName>
</protein>
<dbReference type="SUPFAM" id="SSF64167">
    <property type="entry name" value="SurE-like"/>
    <property type="match status" value="1"/>
</dbReference>
<dbReference type="GO" id="GO:0000932">
    <property type="term" value="C:P-body"/>
    <property type="evidence" value="ECO:0007669"/>
    <property type="project" value="TreeGrafter"/>
</dbReference>
<proteinExistence type="predicted"/>